<gene>
    <name evidence="1" type="ORF">MAE02_54010</name>
</gene>
<proteinExistence type="predicted"/>
<evidence type="ECO:0000313" key="2">
    <source>
        <dbReference type="Proteomes" id="UP000321085"/>
    </source>
</evidence>
<dbReference type="Proteomes" id="UP000321085">
    <property type="component" value="Unassembled WGS sequence"/>
</dbReference>
<dbReference type="EMBL" id="BJYU01000119">
    <property type="protein sequence ID" value="GEO17705.1"/>
    <property type="molecule type" value="Genomic_DNA"/>
</dbReference>
<keyword evidence="2" id="KW-1185">Reference proteome</keyword>
<sequence>MTLGNGETQPGGMLAVTIAFTAPEKNLAGAIFFASSPVKLGKAPNASASDYQVLMGNISDAKFSYFGSLREDALPIWHREWREASRLPTIVALRASVDLKGRLETLDLSFRIVSH</sequence>
<accession>A0A512C0H3</accession>
<reference evidence="1 2" key="1">
    <citation type="submission" date="2019-07" db="EMBL/GenBank/DDBJ databases">
        <title>Whole genome shotgun sequence of Microvirga aerophila NBRC 106136.</title>
        <authorList>
            <person name="Hosoyama A."/>
            <person name="Uohara A."/>
            <person name="Ohji S."/>
            <person name="Ichikawa N."/>
        </authorList>
    </citation>
    <scope>NUCLEOTIDE SEQUENCE [LARGE SCALE GENOMIC DNA]</scope>
    <source>
        <strain evidence="1 2">NBRC 106136</strain>
    </source>
</reference>
<comment type="caution">
    <text evidence="1">The sequence shown here is derived from an EMBL/GenBank/DDBJ whole genome shotgun (WGS) entry which is preliminary data.</text>
</comment>
<name>A0A512C0H3_9HYPH</name>
<organism evidence="1 2">
    <name type="scientific">Microvirga aerophila</name>
    <dbReference type="NCBI Taxonomy" id="670291"/>
    <lineage>
        <taxon>Bacteria</taxon>
        <taxon>Pseudomonadati</taxon>
        <taxon>Pseudomonadota</taxon>
        <taxon>Alphaproteobacteria</taxon>
        <taxon>Hyphomicrobiales</taxon>
        <taxon>Methylobacteriaceae</taxon>
        <taxon>Microvirga</taxon>
    </lineage>
</organism>
<evidence type="ECO:0000313" key="1">
    <source>
        <dbReference type="EMBL" id="GEO17705.1"/>
    </source>
</evidence>
<dbReference type="AlphaFoldDB" id="A0A512C0H3"/>
<protein>
    <submittedName>
        <fullName evidence="1">Uncharacterized protein</fullName>
    </submittedName>
</protein>